<dbReference type="EMBL" id="BLXZ01000004">
    <property type="protein sequence ID" value="GFO68672.1"/>
    <property type="molecule type" value="Genomic_DNA"/>
</dbReference>
<evidence type="ECO:0000313" key="1">
    <source>
        <dbReference type="EMBL" id="GFO68672.1"/>
    </source>
</evidence>
<proteinExistence type="predicted"/>
<name>A0A6V8N7W6_9BACT</name>
<protein>
    <recommendedName>
        <fullName evidence="3">Fibronectin type-III domain-containing protein</fullName>
    </recommendedName>
</protein>
<sequence length="204" mass="22434">MPYINLTNDALILKTKELLQALTPEMQNLLFSLMPNAEKLTAATLRHQENYAGFLKGEADAAKACEESRLEVCKQLTQYHGVIKACATVEPKVAQLLGTVPVAEKASSAPQVLSEPRDMKVTYNKFGQPVVSFSKVPGAKGYQIWVSNGDPSIESNWMLFESSSTCRGIILSGLDRGTFHWLRIRANRGNQTGPWSASISLPNH</sequence>
<dbReference type="SUPFAM" id="SSF49265">
    <property type="entry name" value="Fibronectin type III"/>
    <property type="match status" value="1"/>
</dbReference>
<accession>A0A6V8N7W6</accession>
<comment type="caution">
    <text evidence="1">The sequence shown here is derived from an EMBL/GenBank/DDBJ whole genome shotgun (WGS) entry which is preliminary data.</text>
</comment>
<dbReference type="Gene3D" id="2.60.40.10">
    <property type="entry name" value="Immunoglobulins"/>
    <property type="match status" value="1"/>
</dbReference>
<organism evidence="1 2">
    <name type="scientific">Geomonas limicola</name>
    <dbReference type="NCBI Taxonomy" id="2740186"/>
    <lineage>
        <taxon>Bacteria</taxon>
        <taxon>Pseudomonadati</taxon>
        <taxon>Thermodesulfobacteriota</taxon>
        <taxon>Desulfuromonadia</taxon>
        <taxon>Geobacterales</taxon>
        <taxon>Geobacteraceae</taxon>
        <taxon>Geomonas</taxon>
    </lineage>
</organism>
<dbReference type="Proteomes" id="UP000587586">
    <property type="component" value="Unassembled WGS sequence"/>
</dbReference>
<dbReference type="InterPro" id="IPR036116">
    <property type="entry name" value="FN3_sf"/>
</dbReference>
<dbReference type="AlphaFoldDB" id="A0A6V8N7W6"/>
<dbReference type="RefSeq" id="WP_183361226.1">
    <property type="nucleotide sequence ID" value="NZ_BLXZ01000004.1"/>
</dbReference>
<evidence type="ECO:0000313" key="2">
    <source>
        <dbReference type="Proteomes" id="UP000587586"/>
    </source>
</evidence>
<keyword evidence="2" id="KW-1185">Reference proteome</keyword>
<gene>
    <name evidence="1" type="ORF">GMLC_22510</name>
</gene>
<reference evidence="2" key="1">
    <citation type="submission" date="2020-06" db="EMBL/GenBank/DDBJ databases">
        <title>Draft genomic sequecing of Geomonas sp. Red745.</title>
        <authorList>
            <person name="Itoh H."/>
            <person name="Xu Z.X."/>
            <person name="Ushijima N."/>
            <person name="Masuda Y."/>
            <person name="Shiratori Y."/>
            <person name="Senoo K."/>
        </authorList>
    </citation>
    <scope>NUCLEOTIDE SEQUENCE [LARGE SCALE GENOMIC DNA]</scope>
    <source>
        <strain evidence="2">Red745</strain>
    </source>
</reference>
<dbReference type="InterPro" id="IPR013783">
    <property type="entry name" value="Ig-like_fold"/>
</dbReference>
<evidence type="ECO:0008006" key="3">
    <source>
        <dbReference type="Google" id="ProtNLM"/>
    </source>
</evidence>